<name>A0ABS2F7G3_9BACE</name>
<accession>A0ABS2F7G3</accession>
<comment type="caution">
    <text evidence="1">The sequence shown here is derived from an EMBL/GenBank/DDBJ whole genome shotgun (WGS) entry which is preliminary data.</text>
</comment>
<sequence>MLLSSGGTWAFFTDKETLYVLGNFIYE</sequence>
<dbReference type="EMBL" id="JACJKJ010000004">
    <property type="protein sequence ID" value="MBM6805998.1"/>
    <property type="molecule type" value="Genomic_DNA"/>
</dbReference>
<proteinExistence type="predicted"/>
<gene>
    <name evidence="1" type="ORF">H6A24_05730</name>
</gene>
<dbReference type="InterPro" id="IPR023833">
    <property type="entry name" value="Signal_pept_SipW-depend-type"/>
</dbReference>
<keyword evidence="2" id="KW-1185">Reference proteome</keyword>
<dbReference type="NCBIfam" id="TIGR04088">
    <property type="entry name" value="cognate_SipW"/>
    <property type="match status" value="1"/>
</dbReference>
<dbReference type="Proteomes" id="UP000782117">
    <property type="component" value="Unassembled WGS sequence"/>
</dbReference>
<evidence type="ECO:0000313" key="1">
    <source>
        <dbReference type="EMBL" id="MBM6805998.1"/>
    </source>
</evidence>
<organism evidence="1 2">
    <name type="scientific">Bacteroides caecicola</name>
    <dbReference type="NCBI Taxonomy" id="1462569"/>
    <lineage>
        <taxon>Bacteria</taxon>
        <taxon>Pseudomonadati</taxon>
        <taxon>Bacteroidota</taxon>
        <taxon>Bacteroidia</taxon>
        <taxon>Bacteroidales</taxon>
        <taxon>Bacteroidaceae</taxon>
        <taxon>Bacteroides</taxon>
    </lineage>
</organism>
<reference evidence="1 2" key="1">
    <citation type="journal article" date="2021" name="Sci. Rep.">
        <title>The distribution of antibiotic resistance genes in chicken gut microbiota commensals.</title>
        <authorList>
            <person name="Juricova H."/>
            <person name="Matiasovicova J."/>
            <person name="Kubasova T."/>
            <person name="Cejkova D."/>
            <person name="Rychlik I."/>
        </authorList>
    </citation>
    <scope>NUCLEOTIDE SEQUENCE [LARGE SCALE GENOMIC DNA]</scope>
    <source>
        <strain evidence="1 2">An768</strain>
    </source>
</reference>
<evidence type="ECO:0000313" key="2">
    <source>
        <dbReference type="Proteomes" id="UP000782117"/>
    </source>
</evidence>
<protein>
    <submittedName>
        <fullName evidence="1">Uncharacterized protein</fullName>
    </submittedName>
</protein>